<evidence type="ECO:0000256" key="2">
    <source>
        <dbReference type="ARBA" id="ARBA00009547"/>
    </source>
</evidence>
<protein>
    <recommendedName>
        <fullName evidence="3">Aspergillus nuclease S1</fullName>
        <ecNumber evidence="3">3.1.30.1</ecNumber>
    </recommendedName>
</protein>
<keyword evidence="7" id="KW-0378">Hydrolase</keyword>
<gene>
    <name evidence="10" type="ORF">M8C21_031111</name>
</gene>
<name>A0AAD5CEM8_AMBAR</name>
<organism evidence="10 11">
    <name type="scientific">Ambrosia artemisiifolia</name>
    <name type="common">Common ragweed</name>
    <dbReference type="NCBI Taxonomy" id="4212"/>
    <lineage>
        <taxon>Eukaryota</taxon>
        <taxon>Viridiplantae</taxon>
        <taxon>Streptophyta</taxon>
        <taxon>Embryophyta</taxon>
        <taxon>Tracheophyta</taxon>
        <taxon>Spermatophyta</taxon>
        <taxon>Magnoliopsida</taxon>
        <taxon>eudicotyledons</taxon>
        <taxon>Gunneridae</taxon>
        <taxon>Pentapetalae</taxon>
        <taxon>asterids</taxon>
        <taxon>campanulids</taxon>
        <taxon>Asterales</taxon>
        <taxon>Asteraceae</taxon>
        <taxon>Asteroideae</taxon>
        <taxon>Heliantheae alliance</taxon>
        <taxon>Heliantheae</taxon>
        <taxon>Ambrosia</taxon>
    </lineage>
</organism>
<evidence type="ECO:0000313" key="11">
    <source>
        <dbReference type="Proteomes" id="UP001206925"/>
    </source>
</evidence>
<evidence type="ECO:0000256" key="7">
    <source>
        <dbReference type="ARBA" id="ARBA00022801"/>
    </source>
</evidence>
<evidence type="ECO:0000256" key="6">
    <source>
        <dbReference type="ARBA" id="ARBA00022759"/>
    </source>
</evidence>
<dbReference type="InterPro" id="IPR003154">
    <property type="entry name" value="S1/P1nuclease"/>
</dbReference>
<dbReference type="EMBL" id="JAMZMK010008490">
    <property type="protein sequence ID" value="KAI7740197.1"/>
    <property type="molecule type" value="Genomic_DNA"/>
</dbReference>
<keyword evidence="9" id="KW-0325">Glycoprotein</keyword>
<dbReference type="GO" id="GO:0046872">
    <property type="term" value="F:metal ion binding"/>
    <property type="evidence" value="ECO:0007669"/>
    <property type="project" value="UniProtKB-KW"/>
</dbReference>
<evidence type="ECO:0000256" key="9">
    <source>
        <dbReference type="ARBA" id="ARBA00023180"/>
    </source>
</evidence>
<dbReference type="PANTHER" id="PTHR33146">
    <property type="entry name" value="ENDONUCLEASE 4"/>
    <property type="match status" value="1"/>
</dbReference>
<evidence type="ECO:0000313" key="10">
    <source>
        <dbReference type="EMBL" id="KAI7740197.1"/>
    </source>
</evidence>
<dbReference type="GO" id="GO:0006308">
    <property type="term" value="P:DNA catabolic process"/>
    <property type="evidence" value="ECO:0007669"/>
    <property type="project" value="InterPro"/>
</dbReference>
<keyword evidence="6" id="KW-0255">Endonuclease</keyword>
<keyword evidence="4" id="KW-0540">Nuclease</keyword>
<proteinExistence type="inferred from homology"/>
<evidence type="ECO:0000256" key="3">
    <source>
        <dbReference type="ARBA" id="ARBA00012562"/>
    </source>
</evidence>
<feature type="non-terminal residue" evidence="10">
    <location>
        <position position="70"/>
    </location>
</feature>
<dbReference type="SUPFAM" id="SSF48537">
    <property type="entry name" value="Phospholipase C/P1 nuclease"/>
    <property type="match status" value="1"/>
</dbReference>
<dbReference type="PANTHER" id="PTHR33146:SF26">
    <property type="entry name" value="ENDONUCLEASE 4"/>
    <property type="match status" value="1"/>
</dbReference>
<evidence type="ECO:0000256" key="8">
    <source>
        <dbReference type="ARBA" id="ARBA00023157"/>
    </source>
</evidence>
<reference evidence="10" key="1">
    <citation type="submission" date="2022-06" db="EMBL/GenBank/DDBJ databases">
        <title>Uncovering the hologenomic basis of an extraordinary plant invasion.</title>
        <authorList>
            <person name="Bieker V.C."/>
            <person name="Martin M.D."/>
            <person name="Gilbert T."/>
            <person name="Hodgins K."/>
            <person name="Battlay P."/>
            <person name="Petersen B."/>
            <person name="Wilson J."/>
        </authorList>
    </citation>
    <scope>NUCLEOTIDE SEQUENCE</scope>
    <source>
        <strain evidence="10">AA19_3_7</strain>
        <tissue evidence="10">Leaf</tissue>
    </source>
</reference>
<accession>A0AAD5CEM8</accession>
<dbReference type="GO" id="GO:0003676">
    <property type="term" value="F:nucleic acid binding"/>
    <property type="evidence" value="ECO:0007669"/>
    <property type="project" value="InterPro"/>
</dbReference>
<comment type="catalytic activity">
    <reaction evidence="1">
        <text>Endonucleolytic cleavage to 5'-phosphomononucleotide and 5'-phosphooligonucleotide end-products.</text>
        <dbReference type="EC" id="3.1.30.1"/>
    </reaction>
</comment>
<evidence type="ECO:0000256" key="5">
    <source>
        <dbReference type="ARBA" id="ARBA00022723"/>
    </source>
</evidence>
<dbReference type="Proteomes" id="UP001206925">
    <property type="component" value="Unassembled WGS sequence"/>
</dbReference>
<dbReference type="AlphaFoldDB" id="A0AAD5CEM8"/>
<keyword evidence="5" id="KW-0479">Metal-binding</keyword>
<dbReference type="GO" id="GO:0000014">
    <property type="term" value="F:single-stranded DNA endodeoxyribonuclease activity"/>
    <property type="evidence" value="ECO:0007669"/>
    <property type="project" value="UniProtKB-ARBA"/>
</dbReference>
<dbReference type="EC" id="3.1.30.1" evidence="3"/>
<comment type="caution">
    <text evidence="10">The sequence shown here is derived from an EMBL/GenBank/DDBJ whole genome shotgun (WGS) entry which is preliminary data.</text>
</comment>
<evidence type="ECO:0000256" key="1">
    <source>
        <dbReference type="ARBA" id="ARBA00000245"/>
    </source>
</evidence>
<keyword evidence="11" id="KW-1185">Reference proteome</keyword>
<keyword evidence="8" id="KW-1015">Disulfide bond</keyword>
<comment type="similarity">
    <text evidence="2">Belongs to the nuclease type I family.</text>
</comment>
<evidence type="ECO:0000256" key="4">
    <source>
        <dbReference type="ARBA" id="ARBA00022722"/>
    </source>
</evidence>
<dbReference type="InterPro" id="IPR008947">
    <property type="entry name" value="PLipase_C/P1_nuclease_dom_sf"/>
</dbReference>
<sequence>MEGEEPLKAVKELLTETAEGDLASVCSWPGEIKWMYKRGGPTSCIMLTPLISDKLTEALMFLSHYIGDVH</sequence>
<dbReference type="GO" id="GO:0004521">
    <property type="term" value="F:RNA endonuclease activity"/>
    <property type="evidence" value="ECO:0007669"/>
    <property type="project" value="UniProtKB-ARBA"/>
</dbReference>